<reference evidence="3 4" key="1">
    <citation type="submission" date="2018-11" db="EMBL/GenBank/DDBJ databases">
        <authorList>
            <person name="Li F."/>
        </authorList>
    </citation>
    <scope>NUCLEOTIDE SEQUENCE [LARGE SCALE GENOMIC DNA]</scope>
    <source>
        <strain evidence="3 4">YS17T</strain>
    </source>
</reference>
<proteinExistence type="predicted"/>
<evidence type="ECO:0008006" key="5">
    <source>
        <dbReference type="Google" id="ProtNLM"/>
    </source>
</evidence>
<feature type="compositionally biased region" description="Acidic residues" evidence="1">
    <location>
        <begin position="179"/>
        <end position="197"/>
    </location>
</feature>
<gene>
    <name evidence="3" type="ORF">EHW97_01790</name>
</gene>
<feature type="signal peptide" evidence="2">
    <location>
        <begin position="1"/>
        <end position="23"/>
    </location>
</feature>
<comment type="caution">
    <text evidence="3">The sequence shown here is derived from an EMBL/GenBank/DDBJ whole genome shotgun (WGS) entry which is preliminary data.</text>
</comment>
<dbReference type="OrthoDB" id="3787120at2"/>
<dbReference type="PROSITE" id="PS51257">
    <property type="entry name" value="PROKAR_LIPOPROTEIN"/>
    <property type="match status" value="1"/>
</dbReference>
<organism evidence="3 4">
    <name type="scientific">Aeromicrobium camelliae</name>
    <dbReference type="NCBI Taxonomy" id="1538144"/>
    <lineage>
        <taxon>Bacteria</taxon>
        <taxon>Bacillati</taxon>
        <taxon>Actinomycetota</taxon>
        <taxon>Actinomycetes</taxon>
        <taxon>Propionibacteriales</taxon>
        <taxon>Nocardioidaceae</taxon>
        <taxon>Aeromicrobium</taxon>
    </lineage>
</organism>
<dbReference type="Proteomes" id="UP000275225">
    <property type="component" value="Unassembled WGS sequence"/>
</dbReference>
<evidence type="ECO:0000256" key="1">
    <source>
        <dbReference type="SAM" id="MobiDB-lite"/>
    </source>
</evidence>
<dbReference type="AlphaFoldDB" id="A0A3N6X658"/>
<protein>
    <recommendedName>
        <fullName evidence="5">Copper chaperone PCu(A)C</fullName>
    </recommendedName>
</protein>
<name>A0A3N6X658_9ACTN</name>
<accession>A0A3N6X658</accession>
<sequence>MSLRRRRLAATALVATAPFVLSACGTSFNAQTNKQYQPGIGTNVRDLDKSVQVYNGLFVDNGDGTATFSGALLARGEDEQTIESIEITPGEGQSVEATLSAPLRLPAEVLVPVGESGEIFVESPDVRAGYYVTMTLNLASGDQVSLRVPVEPREDMYASVAESPSTPEAPGDVTGETGAEVDPDFGVEGESNLDTEQ</sequence>
<dbReference type="EMBL" id="RQJX01000002">
    <property type="protein sequence ID" value="RQN09605.1"/>
    <property type="molecule type" value="Genomic_DNA"/>
</dbReference>
<evidence type="ECO:0000313" key="3">
    <source>
        <dbReference type="EMBL" id="RQN09605.1"/>
    </source>
</evidence>
<dbReference type="RefSeq" id="WP_124235461.1">
    <property type="nucleotide sequence ID" value="NZ_JBHUFI010000006.1"/>
</dbReference>
<keyword evidence="2" id="KW-0732">Signal</keyword>
<evidence type="ECO:0000256" key="2">
    <source>
        <dbReference type="SAM" id="SignalP"/>
    </source>
</evidence>
<feature type="chain" id="PRO_5038830507" description="Copper chaperone PCu(A)C" evidence="2">
    <location>
        <begin position="24"/>
        <end position="197"/>
    </location>
</feature>
<evidence type="ECO:0000313" key="4">
    <source>
        <dbReference type="Proteomes" id="UP000275225"/>
    </source>
</evidence>
<keyword evidence="4" id="KW-1185">Reference proteome</keyword>
<feature type="region of interest" description="Disordered" evidence="1">
    <location>
        <begin position="155"/>
        <end position="197"/>
    </location>
</feature>